<feature type="region of interest" description="Disordered" evidence="1">
    <location>
        <begin position="289"/>
        <end position="414"/>
    </location>
</feature>
<evidence type="ECO:0000313" key="2">
    <source>
        <dbReference type="EMBL" id="KAK4497834.1"/>
    </source>
</evidence>
<gene>
    <name evidence="2" type="ORF">PRZ48_010488</name>
</gene>
<proteinExistence type="predicted"/>
<evidence type="ECO:0008006" key="4">
    <source>
        <dbReference type="Google" id="ProtNLM"/>
    </source>
</evidence>
<protein>
    <recommendedName>
        <fullName evidence="4">Elongin-A</fullName>
    </recommendedName>
</protein>
<accession>A0ABR0E942</accession>
<name>A0ABR0E942_ZASCE</name>
<dbReference type="Pfam" id="PF06881">
    <property type="entry name" value="Elongin_A"/>
    <property type="match status" value="1"/>
</dbReference>
<reference evidence="2 3" key="1">
    <citation type="journal article" date="2023" name="G3 (Bethesda)">
        <title>A chromosome-level genome assembly of Zasmidium syzygii isolated from banana leaves.</title>
        <authorList>
            <person name="van Westerhoven A.C."/>
            <person name="Mehrabi R."/>
            <person name="Talebi R."/>
            <person name="Steentjes M.B.F."/>
            <person name="Corcolon B."/>
            <person name="Chong P.A."/>
            <person name="Kema G.H.J."/>
            <person name="Seidl M.F."/>
        </authorList>
    </citation>
    <scope>NUCLEOTIDE SEQUENCE [LARGE SCALE GENOMIC DNA]</scope>
    <source>
        <strain evidence="2 3">P124</strain>
    </source>
</reference>
<dbReference type="PANTHER" id="PTHR15141:SF76">
    <property type="entry name" value="TRANSCRIPTION ELONGATION FACTOR B POLYPEPTIDE 3"/>
    <property type="match status" value="1"/>
</dbReference>
<feature type="compositionally biased region" description="Low complexity" evidence="1">
    <location>
        <begin position="363"/>
        <end position="388"/>
    </location>
</feature>
<evidence type="ECO:0000256" key="1">
    <source>
        <dbReference type="SAM" id="MobiDB-lite"/>
    </source>
</evidence>
<sequence length="414" mass="46134">MPATTLFKMAMQAAIRLSAQITDIADMPYELARPILLKIQSPQQLRDIELNCPHIAEADKELWVHFIQRDIPDWKNKIVEPKNPSSWHKVYRYLLRKEEEKAAEDEEALRKTLAGEGIKKQEKNALFVNKVLPHARAEDEHNFYIDGVKNKNLTDTERKKQPPTLRTAKTGRDMLGAIRRQAAESSRARAMYKPFAQPTASQQLANAKRQITKAPPSMVQAASRPLTIAPRELLPHELDMMKDIKRAKANTRIQPPTRMANVKIAEKNQQAVSAATRQAREANEAKLRALTQSHQRRPSAASSPPSKPYDFAPSPIVIDPSKRTSPPTMPSARPATLKRKAASPPAEAIPVDCWNTPSPPSQPLDTTTTTTSGTANASAAQAKSISPESSPPPKMMKKRPATSIFMNTNKKRKI</sequence>
<organism evidence="2 3">
    <name type="scientific">Zasmidium cellare</name>
    <name type="common">Wine cellar mold</name>
    <name type="synonym">Racodium cellare</name>
    <dbReference type="NCBI Taxonomy" id="395010"/>
    <lineage>
        <taxon>Eukaryota</taxon>
        <taxon>Fungi</taxon>
        <taxon>Dikarya</taxon>
        <taxon>Ascomycota</taxon>
        <taxon>Pezizomycotina</taxon>
        <taxon>Dothideomycetes</taxon>
        <taxon>Dothideomycetidae</taxon>
        <taxon>Mycosphaerellales</taxon>
        <taxon>Mycosphaerellaceae</taxon>
        <taxon>Zasmidium</taxon>
    </lineage>
</organism>
<keyword evidence="3" id="KW-1185">Reference proteome</keyword>
<dbReference type="InterPro" id="IPR010684">
    <property type="entry name" value="RNA_pol_II_trans_fac_SIII_A"/>
</dbReference>
<dbReference type="InterPro" id="IPR051870">
    <property type="entry name" value="Elongin-A_domain"/>
</dbReference>
<dbReference type="Proteomes" id="UP001305779">
    <property type="component" value="Unassembled WGS sequence"/>
</dbReference>
<dbReference type="EMBL" id="JAXOVC010000008">
    <property type="protein sequence ID" value="KAK4497834.1"/>
    <property type="molecule type" value="Genomic_DNA"/>
</dbReference>
<comment type="caution">
    <text evidence="2">The sequence shown here is derived from an EMBL/GenBank/DDBJ whole genome shotgun (WGS) entry which is preliminary data.</text>
</comment>
<dbReference type="PANTHER" id="PTHR15141">
    <property type="entry name" value="TRANSCRIPTION ELONGATION FACTOR B POLYPEPTIDE 3"/>
    <property type="match status" value="1"/>
</dbReference>
<evidence type="ECO:0000313" key="3">
    <source>
        <dbReference type="Proteomes" id="UP001305779"/>
    </source>
</evidence>
<dbReference type="Gene3D" id="6.10.250.3180">
    <property type="match status" value="1"/>
</dbReference>